<dbReference type="RefSeq" id="XP_007767631.1">
    <property type="nucleotide sequence ID" value="XM_007769441.1"/>
</dbReference>
<dbReference type="AlphaFoldDB" id="A0A5M3MRN7"/>
<dbReference type="KEGG" id="cput:CONPUDRAFT_143451"/>
<evidence type="ECO:0000313" key="1">
    <source>
        <dbReference type="EMBL" id="EIW81746.1"/>
    </source>
</evidence>
<dbReference type="EMBL" id="JH711577">
    <property type="protein sequence ID" value="EIW81746.1"/>
    <property type="molecule type" value="Genomic_DNA"/>
</dbReference>
<evidence type="ECO:0000313" key="2">
    <source>
        <dbReference type="Proteomes" id="UP000053558"/>
    </source>
</evidence>
<gene>
    <name evidence="1" type="ORF">CONPUDRAFT_143451</name>
</gene>
<sequence>MTAVNELPSEVLLIIFQLLYDGSRSPRSDVSEVKAATYGEEYSEYDRRNSSLWRWNDEHVTPPTLFPYAVSNVCTRWRDITTAVPAFWTRVVFCIDSLSDLTPSLVRHCFERSQAQPIQVCVTRMRKSPDENVARDAAEERAKVRMIVEHLLPHLERCESICFNLVYRSSILSACGMLGGEAPNLRALTLNSRVTDTTEEVRGLETLDCPQLTHLEVDAHTLLQTHRALCSWALLNDMDRAPFSLAVSHCKAARNEDNILISRLLAFLGDCYGIRVLSIKDISLQQTGYTLDDGPIFLPDLRELHLEGLEGDALSELFENIQMQPEKVTISRCEFLGRWPEPIRSSSLTLANIDDASEILCFFENSRWYGTSLTFQRCLGCSDELILELMTSNRPYFPRELHISECPPVHPETLKRIVNTRRQHQHPDALTALTVVSPGVPAPQGLEDWMAERNPLVFRWDSAPSIVSFGTGHREIDEADYRNYIGRDPLPLNQDEESDGE</sequence>
<dbReference type="GeneID" id="19201844"/>
<reference evidence="2" key="1">
    <citation type="journal article" date="2012" name="Science">
        <title>The Paleozoic origin of enzymatic lignin decomposition reconstructed from 31 fungal genomes.</title>
        <authorList>
            <person name="Floudas D."/>
            <person name="Binder M."/>
            <person name="Riley R."/>
            <person name="Barry K."/>
            <person name="Blanchette R.A."/>
            <person name="Henrissat B."/>
            <person name="Martinez A.T."/>
            <person name="Otillar R."/>
            <person name="Spatafora J.W."/>
            <person name="Yadav J.S."/>
            <person name="Aerts A."/>
            <person name="Benoit I."/>
            <person name="Boyd A."/>
            <person name="Carlson A."/>
            <person name="Copeland A."/>
            <person name="Coutinho P.M."/>
            <person name="de Vries R.P."/>
            <person name="Ferreira P."/>
            <person name="Findley K."/>
            <person name="Foster B."/>
            <person name="Gaskell J."/>
            <person name="Glotzer D."/>
            <person name="Gorecki P."/>
            <person name="Heitman J."/>
            <person name="Hesse C."/>
            <person name="Hori C."/>
            <person name="Igarashi K."/>
            <person name="Jurgens J.A."/>
            <person name="Kallen N."/>
            <person name="Kersten P."/>
            <person name="Kohler A."/>
            <person name="Kuees U."/>
            <person name="Kumar T.K.A."/>
            <person name="Kuo A."/>
            <person name="LaButti K."/>
            <person name="Larrondo L.F."/>
            <person name="Lindquist E."/>
            <person name="Ling A."/>
            <person name="Lombard V."/>
            <person name="Lucas S."/>
            <person name="Lundell T."/>
            <person name="Martin R."/>
            <person name="McLaughlin D.J."/>
            <person name="Morgenstern I."/>
            <person name="Morin E."/>
            <person name="Murat C."/>
            <person name="Nagy L.G."/>
            <person name="Nolan M."/>
            <person name="Ohm R.A."/>
            <person name="Patyshakuliyeva A."/>
            <person name="Rokas A."/>
            <person name="Ruiz-Duenas F.J."/>
            <person name="Sabat G."/>
            <person name="Salamov A."/>
            <person name="Samejima M."/>
            <person name="Schmutz J."/>
            <person name="Slot J.C."/>
            <person name="St John F."/>
            <person name="Stenlid J."/>
            <person name="Sun H."/>
            <person name="Sun S."/>
            <person name="Syed K."/>
            <person name="Tsang A."/>
            <person name="Wiebenga A."/>
            <person name="Young D."/>
            <person name="Pisabarro A."/>
            <person name="Eastwood D.C."/>
            <person name="Martin F."/>
            <person name="Cullen D."/>
            <person name="Grigoriev I.V."/>
            <person name="Hibbett D.S."/>
        </authorList>
    </citation>
    <scope>NUCLEOTIDE SEQUENCE [LARGE SCALE GENOMIC DNA]</scope>
    <source>
        <strain evidence="2">RWD-64-598 SS2</strain>
    </source>
</reference>
<name>A0A5M3MRN7_CONPW</name>
<dbReference type="Proteomes" id="UP000053558">
    <property type="component" value="Unassembled WGS sequence"/>
</dbReference>
<proteinExistence type="predicted"/>
<dbReference type="OMA" id="ERCESIC"/>
<keyword evidence="2" id="KW-1185">Reference proteome</keyword>
<dbReference type="Gene3D" id="1.20.1280.50">
    <property type="match status" value="1"/>
</dbReference>
<comment type="caution">
    <text evidence="1">The sequence shown here is derived from an EMBL/GenBank/DDBJ whole genome shotgun (WGS) entry which is preliminary data.</text>
</comment>
<protein>
    <submittedName>
        <fullName evidence="1">Uncharacterized protein</fullName>
    </submittedName>
</protein>
<accession>A0A5M3MRN7</accession>
<organism evidence="1 2">
    <name type="scientific">Coniophora puteana (strain RWD-64-598)</name>
    <name type="common">Brown rot fungus</name>
    <dbReference type="NCBI Taxonomy" id="741705"/>
    <lineage>
        <taxon>Eukaryota</taxon>
        <taxon>Fungi</taxon>
        <taxon>Dikarya</taxon>
        <taxon>Basidiomycota</taxon>
        <taxon>Agaricomycotina</taxon>
        <taxon>Agaricomycetes</taxon>
        <taxon>Agaricomycetidae</taxon>
        <taxon>Boletales</taxon>
        <taxon>Coniophorineae</taxon>
        <taxon>Coniophoraceae</taxon>
        <taxon>Coniophora</taxon>
    </lineage>
</organism>
<dbReference type="OrthoDB" id="3001771at2759"/>